<accession>A0A9W6BLC4</accession>
<comment type="caution">
    <text evidence="2">The sequence shown here is derived from an EMBL/GenBank/DDBJ whole genome shotgun (WGS) entry which is preliminary data.</text>
</comment>
<dbReference type="AlphaFoldDB" id="A0A9W6BLC4"/>
<dbReference type="EMBL" id="BRXU01000008">
    <property type="protein sequence ID" value="GLC53511.1"/>
    <property type="molecule type" value="Genomic_DNA"/>
</dbReference>
<evidence type="ECO:0000313" key="2">
    <source>
        <dbReference type="EMBL" id="GLC53511.1"/>
    </source>
</evidence>
<dbReference type="Proteomes" id="UP001165080">
    <property type="component" value="Unassembled WGS sequence"/>
</dbReference>
<feature type="compositionally biased region" description="Polar residues" evidence="1">
    <location>
        <begin position="22"/>
        <end position="31"/>
    </location>
</feature>
<reference evidence="2 3" key="1">
    <citation type="journal article" date="2023" name="Commun. Biol.">
        <title>Reorganization of the ancestral sex-determining regions during the evolution of trioecy in Pleodorina starrii.</title>
        <authorList>
            <person name="Takahashi K."/>
            <person name="Suzuki S."/>
            <person name="Kawai-Toyooka H."/>
            <person name="Yamamoto K."/>
            <person name="Hamaji T."/>
            <person name="Ootsuki R."/>
            <person name="Yamaguchi H."/>
            <person name="Kawachi M."/>
            <person name="Higashiyama T."/>
            <person name="Nozaki H."/>
        </authorList>
    </citation>
    <scope>NUCLEOTIDE SEQUENCE [LARGE SCALE GENOMIC DNA]</scope>
    <source>
        <strain evidence="2 3">NIES-4479</strain>
    </source>
</reference>
<protein>
    <submittedName>
        <fullName evidence="2">Uncharacterized protein</fullName>
    </submittedName>
</protein>
<proteinExistence type="predicted"/>
<name>A0A9W6BLC4_9CHLO</name>
<feature type="region of interest" description="Disordered" evidence="1">
    <location>
        <begin position="1"/>
        <end position="69"/>
    </location>
</feature>
<gene>
    <name evidence="2" type="primary">PLEST007009</name>
    <name evidence="2" type="ORF">PLESTB_000757500</name>
</gene>
<organism evidence="2 3">
    <name type="scientific">Pleodorina starrii</name>
    <dbReference type="NCBI Taxonomy" id="330485"/>
    <lineage>
        <taxon>Eukaryota</taxon>
        <taxon>Viridiplantae</taxon>
        <taxon>Chlorophyta</taxon>
        <taxon>core chlorophytes</taxon>
        <taxon>Chlorophyceae</taxon>
        <taxon>CS clade</taxon>
        <taxon>Chlamydomonadales</taxon>
        <taxon>Volvocaceae</taxon>
        <taxon>Pleodorina</taxon>
    </lineage>
</organism>
<feature type="compositionally biased region" description="Polar residues" evidence="1">
    <location>
        <begin position="38"/>
        <end position="48"/>
    </location>
</feature>
<evidence type="ECO:0000256" key="1">
    <source>
        <dbReference type="SAM" id="MobiDB-lite"/>
    </source>
</evidence>
<sequence length="69" mass="8402">MRAAYTCIRTYTSVDEPHQQKVEQQQRPNHQQARKNPRPQQGHSSKATEWQPQQWLEWLQQPPQQQLRR</sequence>
<keyword evidence="3" id="KW-1185">Reference proteome</keyword>
<evidence type="ECO:0000313" key="3">
    <source>
        <dbReference type="Proteomes" id="UP001165080"/>
    </source>
</evidence>
<feature type="compositionally biased region" description="Low complexity" evidence="1">
    <location>
        <begin position="49"/>
        <end position="69"/>
    </location>
</feature>